<name>A0ABP5MJ27_9MICO</name>
<dbReference type="Proteomes" id="UP001501599">
    <property type="component" value="Unassembled WGS sequence"/>
</dbReference>
<gene>
    <name evidence="1" type="ORF">GCM10009846_13370</name>
</gene>
<comment type="caution">
    <text evidence="1">The sequence shown here is derived from an EMBL/GenBank/DDBJ whole genome shotgun (WGS) entry which is preliminary data.</text>
</comment>
<dbReference type="InterPro" id="IPR037079">
    <property type="entry name" value="AF2212/PG0164-like_sf"/>
</dbReference>
<keyword evidence="2" id="KW-1185">Reference proteome</keyword>
<dbReference type="InterPro" id="IPR015018">
    <property type="entry name" value="DUF1905"/>
</dbReference>
<evidence type="ECO:0008006" key="3">
    <source>
        <dbReference type="Google" id="ProtNLM"/>
    </source>
</evidence>
<accession>A0ABP5MJ27</accession>
<reference evidence="2" key="1">
    <citation type="journal article" date="2019" name="Int. J. Syst. Evol. Microbiol.">
        <title>The Global Catalogue of Microorganisms (GCM) 10K type strain sequencing project: providing services to taxonomists for standard genome sequencing and annotation.</title>
        <authorList>
            <consortium name="The Broad Institute Genomics Platform"/>
            <consortium name="The Broad Institute Genome Sequencing Center for Infectious Disease"/>
            <person name="Wu L."/>
            <person name="Ma J."/>
        </authorList>
    </citation>
    <scope>NUCLEOTIDE SEQUENCE [LARGE SCALE GENOMIC DNA]</scope>
    <source>
        <strain evidence="2">JCM 16026</strain>
    </source>
</reference>
<dbReference type="Gene3D" id="2.40.30.100">
    <property type="entry name" value="AF2212/PG0164-like"/>
    <property type="match status" value="1"/>
</dbReference>
<proteinExistence type="predicted"/>
<evidence type="ECO:0000313" key="2">
    <source>
        <dbReference type="Proteomes" id="UP001501599"/>
    </source>
</evidence>
<protein>
    <recommendedName>
        <fullName evidence="3">DUF1905 domain-containing protein</fullName>
    </recommendedName>
</protein>
<sequence>MDVTIEGDVLEWRGPAPHHFVRVPEAEAEAIRELAAHVSYGWGVIPVRGWLLGTEFTTSLFPREGGYLVPLKAAVRAEHGIGIGDHVVVRLRIG</sequence>
<dbReference type="EMBL" id="BAAAQT010000005">
    <property type="protein sequence ID" value="GAA2173039.1"/>
    <property type="molecule type" value="Genomic_DNA"/>
</dbReference>
<organism evidence="1 2">
    <name type="scientific">Agrococcus versicolor</name>
    <dbReference type="NCBI Taxonomy" id="501482"/>
    <lineage>
        <taxon>Bacteria</taxon>
        <taxon>Bacillati</taxon>
        <taxon>Actinomycetota</taxon>
        <taxon>Actinomycetes</taxon>
        <taxon>Micrococcales</taxon>
        <taxon>Microbacteriaceae</taxon>
        <taxon>Agrococcus</taxon>
    </lineage>
</organism>
<evidence type="ECO:0000313" key="1">
    <source>
        <dbReference type="EMBL" id="GAA2173039.1"/>
    </source>
</evidence>
<dbReference type="Pfam" id="PF08922">
    <property type="entry name" value="DUF1905"/>
    <property type="match status" value="1"/>
</dbReference>
<dbReference type="SUPFAM" id="SSF141694">
    <property type="entry name" value="AF2212/PG0164-like"/>
    <property type="match status" value="1"/>
</dbReference>
<dbReference type="RefSeq" id="WP_344341916.1">
    <property type="nucleotide sequence ID" value="NZ_BAAAQT010000005.1"/>
</dbReference>